<keyword evidence="2" id="KW-1185">Reference proteome</keyword>
<gene>
    <name evidence="1" type="ORF">VOLCADRAFT_100682</name>
</gene>
<dbReference type="AlphaFoldDB" id="D8UKS4"/>
<dbReference type="RefSeq" id="XP_002959259.1">
    <property type="nucleotide sequence ID" value="XM_002959213.1"/>
</dbReference>
<organism evidence="2">
    <name type="scientific">Volvox carteri f. nagariensis</name>
    <dbReference type="NCBI Taxonomy" id="3068"/>
    <lineage>
        <taxon>Eukaryota</taxon>
        <taxon>Viridiplantae</taxon>
        <taxon>Chlorophyta</taxon>
        <taxon>core chlorophytes</taxon>
        <taxon>Chlorophyceae</taxon>
        <taxon>CS clade</taxon>
        <taxon>Chlamydomonadales</taxon>
        <taxon>Volvocaceae</taxon>
        <taxon>Volvox</taxon>
    </lineage>
</organism>
<dbReference type="InParanoid" id="D8UKS4"/>
<name>D8UKS4_VOLCA</name>
<dbReference type="GeneID" id="9626238"/>
<dbReference type="Proteomes" id="UP000001058">
    <property type="component" value="Unassembled WGS sequence"/>
</dbReference>
<evidence type="ECO:0000313" key="1">
    <source>
        <dbReference type="EMBL" id="EFJ39670.1"/>
    </source>
</evidence>
<proteinExistence type="predicted"/>
<protein>
    <submittedName>
        <fullName evidence="1">Uncharacterized protein</fullName>
    </submittedName>
</protein>
<reference evidence="1 2" key="1">
    <citation type="journal article" date="2010" name="Science">
        <title>Genomic analysis of organismal complexity in the multicellular green alga Volvox carteri.</title>
        <authorList>
            <person name="Prochnik S.E."/>
            <person name="Umen J."/>
            <person name="Nedelcu A.M."/>
            <person name="Hallmann A."/>
            <person name="Miller S.M."/>
            <person name="Nishii I."/>
            <person name="Ferris P."/>
            <person name="Kuo A."/>
            <person name="Mitros T."/>
            <person name="Fritz-Laylin L.K."/>
            <person name="Hellsten U."/>
            <person name="Chapman J."/>
            <person name="Simakov O."/>
            <person name="Rensing S.A."/>
            <person name="Terry A."/>
            <person name="Pangilinan J."/>
            <person name="Kapitonov V."/>
            <person name="Jurka J."/>
            <person name="Salamov A."/>
            <person name="Shapiro H."/>
            <person name="Schmutz J."/>
            <person name="Grimwood J."/>
            <person name="Lindquist E."/>
            <person name="Lucas S."/>
            <person name="Grigoriev I.V."/>
            <person name="Schmitt R."/>
            <person name="Kirk D."/>
            <person name="Rokhsar D.S."/>
        </authorList>
    </citation>
    <scope>NUCLEOTIDE SEQUENCE [LARGE SCALE GENOMIC DNA]</scope>
    <source>
        <strain evidence="2">f. Nagariensis / Eve</strain>
    </source>
</reference>
<sequence>MQDRTLCRGHSPPFYEDLLISQLKVHQHMYTPCAASTAACTMLADRIACHIVHSDPALVHLSSDHAVDPAAATLDELELILPQPSNVGDDGSEIDRFPGRVEDLLTGRARIAFAAGGRDSHVLDDRHPAILTLCFPQSFPYGFSGQRPRGMSFPAYCRHLLHRVPRTQFGGNLMLLARITKYTGKSINDSQAQLTCNALTRVQDFLLAGRTPTPGASGPTAFGNMCATVHRMTAAITAGMALVAMKLDGHSTFEATFESAYLQVDAFTALSAGAEQSPEAATTAAVLVEAEEHGSLHRALCVEYVVGPALYPILCVFTTASLFLTATTCPLYNSRAASSPVTGFAR</sequence>
<evidence type="ECO:0000313" key="2">
    <source>
        <dbReference type="Proteomes" id="UP000001058"/>
    </source>
</evidence>
<accession>D8UKS4</accession>
<dbReference type="KEGG" id="vcn:VOLCADRAFT_100682"/>
<dbReference type="EMBL" id="GL378458">
    <property type="protein sequence ID" value="EFJ39670.1"/>
    <property type="molecule type" value="Genomic_DNA"/>
</dbReference>